<feature type="region of interest" description="Disordered" evidence="1">
    <location>
        <begin position="1"/>
        <end position="21"/>
    </location>
</feature>
<accession>A0ABQ9YS33</accession>
<dbReference type="EMBL" id="JAOYFB010000001">
    <property type="protein sequence ID" value="KAK4003428.1"/>
    <property type="molecule type" value="Genomic_DNA"/>
</dbReference>
<keyword evidence="3" id="KW-1185">Reference proteome</keyword>
<reference evidence="2 3" key="1">
    <citation type="journal article" date="2023" name="Nucleic Acids Res.">
        <title>The hologenome of Daphnia magna reveals possible DNA methylation and microbiome-mediated evolution of the host genome.</title>
        <authorList>
            <person name="Chaturvedi A."/>
            <person name="Li X."/>
            <person name="Dhandapani V."/>
            <person name="Marshall H."/>
            <person name="Kissane S."/>
            <person name="Cuenca-Cambronero M."/>
            <person name="Asole G."/>
            <person name="Calvet F."/>
            <person name="Ruiz-Romero M."/>
            <person name="Marangio P."/>
            <person name="Guigo R."/>
            <person name="Rago D."/>
            <person name="Mirbahai L."/>
            <person name="Eastwood N."/>
            <person name="Colbourne J.K."/>
            <person name="Zhou J."/>
            <person name="Mallon E."/>
            <person name="Orsini L."/>
        </authorList>
    </citation>
    <scope>NUCLEOTIDE SEQUENCE [LARGE SCALE GENOMIC DNA]</scope>
    <source>
        <strain evidence="2">LRV0_1</strain>
    </source>
</reference>
<evidence type="ECO:0000313" key="2">
    <source>
        <dbReference type="EMBL" id="KAK4003428.1"/>
    </source>
</evidence>
<name>A0ABQ9YS33_9CRUS</name>
<gene>
    <name evidence="2" type="ORF">OUZ56_005194</name>
</gene>
<organism evidence="2 3">
    <name type="scientific">Daphnia magna</name>
    <dbReference type="NCBI Taxonomy" id="35525"/>
    <lineage>
        <taxon>Eukaryota</taxon>
        <taxon>Metazoa</taxon>
        <taxon>Ecdysozoa</taxon>
        <taxon>Arthropoda</taxon>
        <taxon>Crustacea</taxon>
        <taxon>Branchiopoda</taxon>
        <taxon>Diplostraca</taxon>
        <taxon>Cladocera</taxon>
        <taxon>Anomopoda</taxon>
        <taxon>Daphniidae</taxon>
        <taxon>Daphnia</taxon>
    </lineage>
</organism>
<sequence>MCRVERAKDWGESGSRLGGGNIGQPSVRIWVRTKRANNVTELKLTDPTPTPFSCHQLAVTTPHLRRLLT</sequence>
<protein>
    <submittedName>
        <fullName evidence="2">Uncharacterized protein</fullName>
    </submittedName>
</protein>
<evidence type="ECO:0000313" key="3">
    <source>
        <dbReference type="Proteomes" id="UP001234178"/>
    </source>
</evidence>
<evidence type="ECO:0000256" key="1">
    <source>
        <dbReference type="SAM" id="MobiDB-lite"/>
    </source>
</evidence>
<feature type="compositionally biased region" description="Basic and acidic residues" evidence="1">
    <location>
        <begin position="1"/>
        <end position="11"/>
    </location>
</feature>
<comment type="caution">
    <text evidence="2">The sequence shown here is derived from an EMBL/GenBank/DDBJ whole genome shotgun (WGS) entry which is preliminary data.</text>
</comment>
<proteinExistence type="predicted"/>
<dbReference type="Proteomes" id="UP001234178">
    <property type="component" value="Unassembled WGS sequence"/>
</dbReference>